<proteinExistence type="predicted"/>
<organism evidence="2 3">
    <name type="scientific">Actinosynnema pretiosum subsp. pretiosum</name>
    <dbReference type="NCBI Taxonomy" id="103721"/>
    <lineage>
        <taxon>Bacteria</taxon>
        <taxon>Bacillati</taxon>
        <taxon>Actinomycetota</taxon>
        <taxon>Actinomycetes</taxon>
        <taxon>Pseudonocardiales</taxon>
        <taxon>Pseudonocardiaceae</taxon>
        <taxon>Actinosynnema</taxon>
    </lineage>
</organism>
<dbReference type="PANTHER" id="PTHR46211">
    <property type="entry name" value="GLYCEROPHOSPHORYL DIESTER PHOSPHODIESTERASE"/>
    <property type="match status" value="1"/>
</dbReference>
<protein>
    <submittedName>
        <fullName evidence="2">Glycerophosphodiester phosphodiesterase</fullName>
    </submittedName>
</protein>
<dbReference type="Proteomes" id="UP000677152">
    <property type="component" value="Chromosome"/>
</dbReference>
<evidence type="ECO:0000313" key="3">
    <source>
        <dbReference type="Proteomes" id="UP000677152"/>
    </source>
</evidence>
<dbReference type="InterPro" id="IPR017946">
    <property type="entry name" value="PLC-like_Pdiesterase_TIM-brl"/>
</dbReference>
<sequence length="232" mass="25086">MSPEVVAHRGASAALPEHTLAAYELAIAEGADALECDVRLTRDEQLVCVHDRTVSRTSDGRGAVGALTLAELRALDFGSWHGGDPAPVLTFAELAGLAADHGTPLFVETKHPVRTGGLVETRLAQELARHSLDVHMMSFSALAVRRFKALAPAVPTVWLLDRLWPQRLPEWADLPGPGVSLLRRSPGRGRGAYCWTVDTAPDIDLCRERGVRHLATNHPARTRKILAADLAP</sequence>
<dbReference type="Gene3D" id="3.20.20.190">
    <property type="entry name" value="Phosphatidylinositol (PI) phosphodiesterase"/>
    <property type="match status" value="1"/>
</dbReference>
<evidence type="ECO:0000259" key="1">
    <source>
        <dbReference type="PROSITE" id="PS51704"/>
    </source>
</evidence>
<accession>A0AA45L1U7</accession>
<dbReference type="SUPFAM" id="SSF51695">
    <property type="entry name" value="PLC-like phosphodiesterases"/>
    <property type="match status" value="1"/>
</dbReference>
<gene>
    <name evidence="2" type="ORF">KCV87_20080</name>
</gene>
<dbReference type="AlphaFoldDB" id="A0AA45L1U7"/>
<dbReference type="PROSITE" id="PS51704">
    <property type="entry name" value="GP_PDE"/>
    <property type="match status" value="1"/>
</dbReference>
<name>A0AA45L1U7_9PSEU</name>
<dbReference type="GO" id="GO:0006629">
    <property type="term" value="P:lipid metabolic process"/>
    <property type="evidence" value="ECO:0007669"/>
    <property type="project" value="InterPro"/>
</dbReference>
<evidence type="ECO:0000313" key="2">
    <source>
        <dbReference type="EMBL" id="QUF01837.1"/>
    </source>
</evidence>
<feature type="domain" description="GP-PDE" evidence="1">
    <location>
        <begin position="3"/>
        <end position="226"/>
    </location>
</feature>
<dbReference type="PANTHER" id="PTHR46211:SF13">
    <property type="entry name" value="GLYCEROPHOSPHODIESTER PHOSPHODIESTERASE 1-RELATED"/>
    <property type="match status" value="1"/>
</dbReference>
<dbReference type="GO" id="GO:0008081">
    <property type="term" value="F:phosphoric diester hydrolase activity"/>
    <property type="evidence" value="ECO:0007669"/>
    <property type="project" value="InterPro"/>
</dbReference>
<dbReference type="InterPro" id="IPR030395">
    <property type="entry name" value="GP_PDE_dom"/>
</dbReference>
<dbReference type="EMBL" id="CP073249">
    <property type="protein sequence ID" value="QUF01837.1"/>
    <property type="molecule type" value="Genomic_DNA"/>
</dbReference>
<reference evidence="2" key="1">
    <citation type="submission" date="2021-04" db="EMBL/GenBank/DDBJ databases">
        <title>Genomic sequence of Actinosynnema pretiosum subsp. pretiosum ATCC 31280 (C-14919).</title>
        <authorList>
            <person name="Bai L."/>
            <person name="Wang X."/>
            <person name="Xiao Y."/>
        </authorList>
    </citation>
    <scope>NUCLEOTIDE SEQUENCE</scope>
    <source>
        <strain evidence="2">ATCC 31280</strain>
    </source>
</reference>
<dbReference type="Pfam" id="PF03009">
    <property type="entry name" value="GDPD"/>
    <property type="match status" value="1"/>
</dbReference>